<dbReference type="Pfam" id="PF15613">
    <property type="entry name" value="WSD"/>
    <property type="match status" value="1"/>
</dbReference>
<protein>
    <recommendedName>
        <fullName evidence="9">PHD-type domain-containing protein</fullName>
    </recommendedName>
</protein>
<proteinExistence type="predicted"/>
<organism evidence="10 11">
    <name type="scientific">Thraustotheca clavata</name>
    <dbReference type="NCBI Taxonomy" id="74557"/>
    <lineage>
        <taxon>Eukaryota</taxon>
        <taxon>Sar</taxon>
        <taxon>Stramenopiles</taxon>
        <taxon>Oomycota</taxon>
        <taxon>Saprolegniomycetes</taxon>
        <taxon>Saprolegniales</taxon>
        <taxon>Achlyaceae</taxon>
        <taxon>Thraustotheca</taxon>
    </lineage>
</organism>
<reference evidence="10 11" key="1">
    <citation type="journal article" date="2014" name="Genome Biol. Evol.">
        <title>The secreted proteins of Achlya hypogyna and Thraustotheca clavata identify the ancestral oomycete secretome and reveal gene acquisitions by horizontal gene transfer.</title>
        <authorList>
            <person name="Misner I."/>
            <person name="Blouin N."/>
            <person name="Leonard G."/>
            <person name="Richards T.A."/>
            <person name="Lane C.E."/>
        </authorList>
    </citation>
    <scope>NUCLEOTIDE SEQUENCE [LARGE SCALE GENOMIC DNA]</scope>
    <source>
        <strain evidence="10 11">ATCC 34112</strain>
    </source>
</reference>
<feature type="compositionally biased region" description="Basic and acidic residues" evidence="8">
    <location>
        <begin position="42"/>
        <end position="59"/>
    </location>
</feature>
<evidence type="ECO:0000313" key="11">
    <source>
        <dbReference type="Proteomes" id="UP000243217"/>
    </source>
</evidence>
<evidence type="ECO:0000256" key="6">
    <source>
        <dbReference type="PROSITE-ProRule" id="PRU00146"/>
    </source>
</evidence>
<dbReference type="InterPro" id="IPR019787">
    <property type="entry name" value="Znf_PHD-finger"/>
</dbReference>
<feature type="coiled-coil region" evidence="7">
    <location>
        <begin position="129"/>
        <end position="161"/>
    </location>
</feature>
<dbReference type="PANTHER" id="PTHR24102:SF28">
    <property type="entry name" value="PHD-TYPE DOMAIN-CONTAINING PROTEIN"/>
    <property type="match status" value="1"/>
</dbReference>
<feature type="non-terminal residue" evidence="10">
    <location>
        <position position="1"/>
    </location>
</feature>
<dbReference type="Proteomes" id="UP000243217">
    <property type="component" value="Unassembled WGS sequence"/>
</dbReference>
<dbReference type="EMBL" id="JNBS01003137">
    <property type="protein sequence ID" value="OQR88558.1"/>
    <property type="molecule type" value="Genomic_DNA"/>
</dbReference>
<keyword evidence="2" id="KW-0479">Metal-binding</keyword>
<evidence type="ECO:0000259" key="9">
    <source>
        <dbReference type="PROSITE" id="PS50016"/>
    </source>
</evidence>
<keyword evidence="4" id="KW-0862">Zinc</keyword>
<feature type="compositionally biased region" description="Low complexity" evidence="8">
    <location>
        <begin position="89"/>
        <end position="98"/>
    </location>
</feature>
<dbReference type="AlphaFoldDB" id="A0A1V9YS57"/>
<feature type="region of interest" description="Disordered" evidence="8">
    <location>
        <begin position="42"/>
        <end position="116"/>
    </location>
</feature>
<dbReference type="InterPro" id="IPR001965">
    <property type="entry name" value="Znf_PHD"/>
</dbReference>
<evidence type="ECO:0000256" key="7">
    <source>
        <dbReference type="SAM" id="Coils"/>
    </source>
</evidence>
<feature type="non-terminal residue" evidence="10">
    <location>
        <position position="644"/>
    </location>
</feature>
<evidence type="ECO:0000256" key="5">
    <source>
        <dbReference type="ARBA" id="ARBA00023242"/>
    </source>
</evidence>
<comment type="subcellular location">
    <subcellularLocation>
        <location evidence="1">Nucleus</location>
    </subcellularLocation>
</comment>
<keyword evidence="11" id="KW-1185">Reference proteome</keyword>
<evidence type="ECO:0000256" key="3">
    <source>
        <dbReference type="ARBA" id="ARBA00022771"/>
    </source>
</evidence>
<keyword evidence="7" id="KW-0175">Coiled coil</keyword>
<dbReference type="InterPro" id="IPR011011">
    <property type="entry name" value="Znf_FYVE_PHD"/>
</dbReference>
<dbReference type="OrthoDB" id="1870062at2759"/>
<evidence type="ECO:0000256" key="2">
    <source>
        <dbReference type="ARBA" id="ARBA00022723"/>
    </source>
</evidence>
<keyword evidence="5" id="KW-0539">Nucleus</keyword>
<dbReference type="GO" id="GO:0008270">
    <property type="term" value="F:zinc ion binding"/>
    <property type="evidence" value="ECO:0007669"/>
    <property type="project" value="UniProtKB-KW"/>
</dbReference>
<dbReference type="PROSITE" id="PS50016">
    <property type="entry name" value="ZF_PHD_2"/>
    <property type="match status" value="1"/>
</dbReference>
<dbReference type="InterPro" id="IPR013083">
    <property type="entry name" value="Znf_RING/FYVE/PHD"/>
</dbReference>
<dbReference type="Pfam" id="PF00628">
    <property type="entry name" value="PHD"/>
    <property type="match status" value="1"/>
</dbReference>
<evidence type="ECO:0000256" key="8">
    <source>
        <dbReference type="SAM" id="MobiDB-lite"/>
    </source>
</evidence>
<dbReference type="STRING" id="74557.A0A1V9YS57"/>
<evidence type="ECO:0000313" key="10">
    <source>
        <dbReference type="EMBL" id="OQR88558.1"/>
    </source>
</evidence>
<comment type="caution">
    <text evidence="10">The sequence shown here is derived from an EMBL/GenBank/DDBJ whole genome shotgun (WGS) entry which is preliminary data.</text>
</comment>
<dbReference type="PANTHER" id="PTHR24102">
    <property type="entry name" value="PHD FINGER PROTEIN"/>
    <property type="match status" value="1"/>
</dbReference>
<dbReference type="CDD" id="cd15532">
    <property type="entry name" value="PHD2_CHD_II"/>
    <property type="match status" value="1"/>
</dbReference>
<dbReference type="GO" id="GO:0005634">
    <property type="term" value="C:nucleus"/>
    <property type="evidence" value="ECO:0007669"/>
    <property type="project" value="UniProtKB-SubCell"/>
</dbReference>
<keyword evidence="3 6" id="KW-0863">Zinc-finger</keyword>
<feature type="domain" description="PHD-type" evidence="9">
    <location>
        <begin position="518"/>
        <end position="563"/>
    </location>
</feature>
<dbReference type="SUPFAM" id="SSF57903">
    <property type="entry name" value="FYVE/PHD zinc finger"/>
    <property type="match status" value="2"/>
</dbReference>
<dbReference type="Gene3D" id="3.30.40.10">
    <property type="entry name" value="Zinc/RING finger domain, C3HC4 (zinc finger)"/>
    <property type="match status" value="2"/>
</dbReference>
<name>A0A1V9YS57_9STRA</name>
<feature type="compositionally biased region" description="Acidic residues" evidence="8">
    <location>
        <begin position="99"/>
        <end position="116"/>
    </location>
</feature>
<evidence type="ECO:0000256" key="1">
    <source>
        <dbReference type="ARBA" id="ARBA00004123"/>
    </source>
</evidence>
<accession>A0A1V9YS57</accession>
<evidence type="ECO:0000256" key="4">
    <source>
        <dbReference type="ARBA" id="ARBA00022833"/>
    </source>
</evidence>
<feature type="region of interest" description="Disordered" evidence="8">
    <location>
        <begin position="191"/>
        <end position="211"/>
    </location>
</feature>
<gene>
    <name evidence="10" type="ORF">THRCLA_10244</name>
</gene>
<dbReference type="InterPro" id="IPR028941">
    <property type="entry name" value="WHIM2_dom"/>
</dbReference>
<dbReference type="SMART" id="SM00249">
    <property type="entry name" value="PHD"/>
    <property type="match status" value="2"/>
</dbReference>
<sequence>VTLAYSTQKVGHVINYHAAERVEAAKEHSRMLFHEKRAAAEGDKKMKVLQKAEKARAAQEQKSAMSSWLKGSKKGSASPAPADDEKSSNDASSVSSASDNDEHDSDETSGTDEEEAELMDLQAKGVISRQEYIVRRKKLSQEKEEKRKQLLEQRKKQKLKDQYARKRLLVTEELHVAMEVRDVDRLRSSLKSARDLGMSSKRPPRNGEPATPAEMKLVEDAEAFLEKLEADVVKEQEMEERKRIYEKTMREFFIRTEPIGKDRHRGKYWVFRGDPKRVYIEDEHHNWSYYESPEAIVDLVESLDPRGIRECSLKHELEPLIESFKNTSVKEEEEEGWKNKERSWSEQLLPNMSVADLRDQMLQLESWLSKHLYDKSKNTWTEATRDAWVASLQACEQPTDLIQPLLTVEREVTSIHMSNLIHGQDEDEEEDDDEEVFVETGLWPSKQARERWVAQIRACSTLAAVGLAFASFLQRMDVIGLSKTNVVRKIIRKEKEEKKELEETPKKELTPVKSQEWEEYCCVCGDGGELLCCDGCPRVFHYTCVGLRRIPRGKTFCPNCDKTVKPVFPVVRRESERQNNVKSEASNPPATQHQWDSYCNECGSSGSLILCDGCPKAFHASCLNMDEVFTSIYECTKLCAIRMI</sequence>